<dbReference type="InterPro" id="IPR029055">
    <property type="entry name" value="Ntn_hydrolases_N"/>
</dbReference>
<feature type="domain" description="Glutamine amidotransferase type-2" evidence="5">
    <location>
        <begin position="2"/>
        <end position="214"/>
    </location>
</feature>
<dbReference type="AlphaFoldDB" id="A0A644W5A4"/>
<gene>
    <name evidence="6" type="primary">asnB_10</name>
    <name evidence="6" type="ORF">SDC9_44967</name>
</gene>
<dbReference type="CDD" id="cd01991">
    <property type="entry name" value="Asn_synthase_B_C"/>
    <property type="match status" value="1"/>
</dbReference>
<dbReference type="SUPFAM" id="SSF52402">
    <property type="entry name" value="Adenine nucleotide alpha hydrolases-like"/>
    <property type="match status" value="1"/>
</dbReference>
<reference evidence="6" key="1">
    <citation type="submission" date="2019-08" db="EMBL/GenBank/DDBJ databases">
        <authorList>
            <person name="Kucharzyk K."/>
            <person name="Murdoch R.W."/>
            <person name="Higgins S."/>
            <person name="Loffler F."/>
        </authorList>
    </citation>
    <scope>NUCLEOTIDE SEQUENCE</scope>
</reference>
<comment type="caution">
    <text evidence="6">The sequence shown here is derived from an EMBL/GenBank/DDBJ whole genome shotgun (WGS) entry which is preliminary data.</text>
</comment>
<evidence type="ECO:0000256" key="4">
    <source>
        <dbReference type="ARBA" id="ARBA00022962"/>
    </source>
</evidence>
<dbReference type="PROSITE" id="PS51278">
    <property type="entry name" value="GATASE_TYPE_2"/>
    <property type="match status" value="1"/>
</dbReference>
<dbReference type="CDD" id="cd00712">
    <property type="entry name" value="AsnB"/>
    <property type="match status" value="1"/>
</dbReference>
<dbReference type="Pfam" id="PF00733">
    <property type="entry name" value="Asn_synthase"/>
    <property type="match status" value="1"/>
</dbReference>
<dbReference type="NCBIfam" id="TIGR01536">
    <property type="entry name" value="asn_synth_AEB"/>
    <property type="match status" value="1"/>
</dbReference>
<dbReference type="SUPFAM" id="SSF56235">
    <property type="entry name" value="N-terminal nucleophile aminohydrolases (Ntn hydrolases)"/>
    <property type="match status" value="1"/>
</dbReference>
<dbReference type="EC" id="6.3.5.4" evidence="6"/>
<proteinExistence type="inferred from homology"/>
<keyword evidence="6" id="KW-0436">Ligase</keyword>
<dbReference type="GO" id="GO:0006529">
    <property type="term" value="P:asparagine biosynthetic process"/>
    <property type="evidence" value="ECO:0007669"/>
    <property type="project" value="InterPro"/>
</dbReference>
<accession>A0A644W5A4</accession>
<dbReference type="InterPro" id="IPR006426">
    <property type="entry name" value="Asn_synth_AEB"/>
</dbReference>
<evidence type="ECO:0000256" key="2">
    <source>
        <dbReference type="ARBA" id="ARBA00022741"/>
    </source>
</evidence>
<dbReference type="EMBL" id="VSSQ01000627">
    <property type="protein sequence ID" value="MPL98758.1"/>
    <property type="molecule type" value="Genomic_DNA"/>
</dbReference>
<dbReference type="Pfam" id="PF13537">
    <property type="entry name" value="GATase_7"/>
    <property type="match status" value="1"/>
</dbReference>
<dbReference type="InterPro" id="IPR033738">
    <property type="entry name" value="AsnB_N"/>
</dbReference>
<keyword evidence="2" id="KW-0547">Nucleotide-binding</keyword>
<dbReference type="Gene3D" id="3.60.20.10">
    <property type="entry name" value="Glutamine Phosphoribosylpyrophosphate, subunit 1, domain 1"/>
    <property type="match status" value="1"/>
</dbReference>
<keyword evidence="3" id="KW-0067">ATP-binding</keyword>
<dbReference type="Gene3D" id="3.40.50.620">
    <property type="entry name" value="HUPs"/>
    <property type="match status" value="1"/>
</dbReference>
<evidence type="ECO:0000313" key="6">
    <source>
        <dbReference type="EMBL" id="MPL98758.1"/>
    </source>
</evidence>
<dbReference type="GO" id="GO:0005524">
    <property type="term" value="F:ATP binding"/>
    <property type="evidence" value="ECO:0007669"/>
    <property type="project" value="UniProtKB-KW"/>
</dbReference>
<evidence type="ECO:0000256" key="3">
    <source>
        <dbReference type="ARBA" id="ARBA00022840"/>
    </source>
</evidence>
<dbReference type="PIRSF" id="PIRSF001589">
    <property type="entry name" value="Asn_synthetase_glu-h"/>
    <property type="match status" value="1"/>
</dbReference>
<protein>
    <submittedName>
        <fullName evidence="6">Asparagine synthetase [glutamine-hydrolyzing] 1</fullName>
        <ecNumber evidence="6">6.3.5.4</ecNumber>
    </submittedName>
</protein>
<comment type="similarity">
    <text evidence="1">Belongs to the asparagine synthetase family.</text>
</comment>
<name>A0A644W5A4_9ZZZZ</name>
<sequence length="610" mass="70528">MCGICGIVNFNHQPVKKDELKSMMLKIKHRGPNDEGTFQHENMGFGFVRLSIIDLSSAGHQPMQDESGRYTIVFNGEIFNYIELREELLLKGQTFHSQTDTEVLLKMYITYGVDCLDKLNGMFAFAVHDRNTNRIFAARDRFGVKPFYYVMTESGFFFASEIPAILEVYGKENKADNSVIFDYLAFNRTDHTENTFFKGIKKLQHGHCLKIENGKVNIHKWYDLKSKISHQKGDIAYYKSLLTDAVRIRLRSDVPVGVCLSGGLDSSAITSIIASELNNPAVNTFSAVYTPDKQADESKFINLYKPLLSNMHAVVPDADKLLEQLDYFIRIHAEPIPSTSPFAQYCVMELAQKHVTVTLDGQGADEQLGGYHYFFGFYFKDLLMGFRWKTLFREIKAYLEIHKSFYGIKTMVYFLLPNALKTQTRVDNHGFIDKSFVKKELAANRSVIVHNLYASEDLKAALLNHFEFKLEHLLKWNDRNSMAFSVESRTPFLDYRLVEYTLSIEPESIIKNGITKSILRESLKGVLPEAIRNRQDKVGFATPQDEWFREPVFRTFIEDIIRSESFRNRQIIDADKALLLYKKHLKGDINIAKDIWKWIHLELWFRTFID</sequence>
<dbReference type="GO" id="GO:0004066">
    <property type="term" value="F:asparagine synthase (glutamine-hydrolyzing) activity"/>
    <property type="evidence" value="ECO:0007669"/>
    <property type="project" value="UniProtKB-EC"/>
</dbReference>
<evidence type="ECO:0000256" key="1">
    <source>
        <dbReference type="ARBA" id="ARBA00005752"/>
    </source>
</evidence>
<dbReference type="InterPro" id="IPR051786">
    <property type="entry name" value="ASN_synthetase/amidase"/>
</dbReference>
<keyword evidence="4" id="KW-0315">Glutamine amidotransferase</keyword>
<dbReference type="InterPro" id="IPR014729">
    <property type="entry name" value="Rossmann-like_a/b/a_fold"/>
</dbReference>
<organism evidence="6">
    <name type="scientific">bioreactor metagenome</name>
    <dbReference type="NCBI Taxonomy" id="1076179"/>
    <lineage>
        <taxon>unclassified sequences</taxon>
        <taxon>metagenomes</taxon>
        <taxon>ecological metagenomes</taxon>
    </lineage>
</organism>
<dbReference type="InterPro" id="IPR017932">
    <property type="entry name" value="GATase_2_dom"/>
</dbReference>
<dbReference type="PANTHER" id="PTHR43284:SF1">
    <property type="entry name" value="ASPARAGINE SYNTHETASE"/>
    <property type="match status" value="1"/>
</dbReference>
<dbReference type="PANTHER" id="PTHR43284">
    <property type="entry name" value="ASPARAGINE SYNTHETASE (GLUTAMINE-HYDROLYZING)"/>
    <property type="match status" value="1"/>
</dbReference>
<evidence type="ECO:0000259" key="5">
    <source>
        <dbReference type="PROSITE" id="PS51278"/>
    </source>
</evidence>
<dbReference type="InterPro" id="IPR001962">
    <property type="entry name" value="Asn_synthase"/>
</dbReference>
<dbReference type="GO" id="GO:0005829">
    <property type="term" value="C:cytosol"/>
    <property type="evidence" value="ECO:0007669"/>
    <property type="project" value="TreeGrafter"/>
</dbReference>